<dbReference type="PANTHER" id="PTHR21524:SF5">
    <property type="entry name" value="SPECTRIN REPEAT CONTAINING NUCLEAR ENVELOPE PROTEIN 2"/>
    <property type="match status" value="1"/>
</dbReference>
<feature type="topological domain" description="Cytoplasmic" evidence="7">
    <location>
        <begin position="1"/>
        <end position="134"/>
    </location>
</feature>
<feature type="domain" description="KASH" evidence="8">
    <location>
        <begin position="126"/>
        <end position="181"/>
    </location>
</feature>
<dbReference type="RefSeq" id="XP_022254947.1">
    <property type="nucleotide sequence ID" value="XM_022399239.1"/>
</dbReference>
<keyword evidence="4" id="KW-1133">Transmembrane helix</keyword>
<protein>
    <submittedName>
        <fullName evidence="10">Nuclear anchorage protein 1-like</fullName>
    </submittedName>
</protein>
<keyword evidence="9" id="KW-1185">Reference proteome</keyword>
<name>A0ABM1TGE1_LIMPO</name>
<evidence type="ECO:0000256" key="5">
    <source>
        <dbReference type="ARBA" id="ARBA00023136"/>
    </source>
</evidence>
<dbReference type="PANTHER" id="PTHR21524">
    <property type="entry name" value="SPECTRIN REPEAT CONTAINING NUCLEAR ENVELOPE PROTEIN 2"/>
    <property type="match status" value="1"/>
</dbReference>
<keyword evidence="3 7" id="KW-0812">Transmembrane</keyword>
<dbReference type="Pfam" id="PF10541">
    <property type="entry name" value="KASH"/>
    <property type="match status" value="1"/>
</dbReference>
<accession>A0ABM1TGE1</accession>
<evidence type="ECO:0000313" key="10">
    <source>
        <dbReference type="RefSeq" id="XP_022254947.1"/>
    </source>
</evidence>
<feature type="topological domain" description="Perinuclear space" evidence="7">
    <location>
        <begin position="156"/>
        <end position="181"/>
    </location>
</feature>
<evidence type="ECO:0000256" key="4">
    <source>
        <dbReference type="ARBA" id="ARBA00022989"/>
    </source>
</evidence>
<evidence type="ECO:0000256" key="7">
    <source>
        <dbReference type="PROSITE-ProRule" id="PRU00385"/>
    </source>
</evidence>
<evidence type="ECO:0000256" key="6">
    <source>
        <dbReference type="ARBA" id="ARBA00023242"/>
    </source>
</evidence>
<evidence type="ECO:0000256" key="2">
    <source>
        <dbReference type="ARBA" id="ARBA00008619"/>
    </source>
</evidence>
<evidence type="ECO:0000256" key="1">
    <source>
        <dbReference type="ARBA" id="ARBA00004126"/>
    </source>
</evidence>
<evidence type="ECO:0000313" key="9">
    <source>
        <dbReference type="Proteomes" id="UP000694941"/>
    </source>
</evidence>
<organism evidence="9 10">
    <name type="scientific">Limulus polyphemus</name>
    <name type="common">Atlantic horseshoe crab</name>
    <dbReference type="NCBI Taxonomy" id="6850"/>
    <lineage>
        <taxon>Eukaryota</taxon>
        <taxon>Metazoa</taxon>
        <taxon>Ecdysozoa</taxon>
        <taxon>Arthropoda</taxon>
        <taxon>Chelicerata</taxon>
        <taxon>Merostomata</taxon>
        <taxon>Xiphosura</taxon>
        <taxon>Limulidae</taxon>
        <taxon>Limulus</taxon>
    </lineage>
</organism>
<evidence type="ECO:0000256" key="3">
    <source>
        <dbReference type="ARBA" id="ARBA00022692"/>
    </source>
</evidence>
<evidence type="ECO:0000259" key="8">
    <source>
        <dbReference type="PROSITE" id="PS51049"/>
    </source>
</evidence>
<dbReference type="Proteomes" id="UP000694941">
    <property type="component" value="Unplaced"/>
</dbReference>
<dbReference type="InterPro" id="IPR012315">
    <property type="entry name" value="KASH"/>
</dbReference>
<reference evidence="10" key="1">
    <citation type="submission" date="2025-08" db="UniProtKB">
        <authorList>
            <consortium name="RefSeq"/>
        </authorList>
    </citation>
    <scope>IDENTIFICATION</scope>
    <source>
        <tissue evidence="10">Muscle</tissue>
    </source>
</reference>
<comment type="similarity">
    <text evidence="2">Belongs to the nesprin family.</text>
</comment>
<dbReference type="GeneID" id="111088608"/>
<keyword evidence="5 7" id="KW-0472">Membrane</keyword>
<comment type="subcellular location">
    <subcellularLocation>
        <location evidence="1">Nucleus membrane</location>
    </subcellularLocation>
</comment>
<dbReference type="PROSITE" id="PS51049">
    <property type="entry name" value="KASH"/>
    <property type="match status" value="1"/>
</dbReference>
<sequence>MSVTVIINLGNGLFLQNPEEDLAELYRLSADLEPKLDGGQAWSVLSDQLSSLNERVCQLRRRGQSSDTKQMKAHEEENSCENAWKEVKSETFSTTRETTADVVSTSGAEEVPLVEEKVSEEKTNQGCFWRRVIRFAIPFQLAVVALCCVACLMEPHCCDYVNNLNFSFAPQLRYIGGRPPV</sequence>
<gene>
    <name evidence="10" type="primary">LOC111088608</name>
</gene>
<keyword evidence="6" id="KW-0539">Nucleus</keyword>
<dbReference type="SMART" id="SM01249">
    <property type="entry name" value="KASH"/>
    <property type="match status" value="1"/>
</dbReference>
<proteinExistence type="inferred from homology"/>